<keyword evidence="3" id="KW-1185">Reference proteome</keyword>
<evidence type="ECO:0000313" key="2">
    <source>
        <dbReference type="EMBL" id="MCM2390129.1"/>
    </source>
</evidence>
<name>A0ABT0UQ61_9ACTN</name>
<dbReference type="RefSeq" id="WP_250920463.1">
    <property type="nucleotide sequence ID" value="NZ_JAMQAW010000023.1"/>
</dbReference>
<dbReference type="Pfam" id="PF04149">
    <property type="entry name" value="DUF397"/>
    <property type="match status" value="1"/>
</dbReference>
<dbReference type="EMBL" id="JAMQAW010000023">
    <property type="protein sequence ID" value="MCM2390129.1"/>
    <property type="molecule type" value="Genomic_DNA"/>
</dbReference>
<organism evidence="2 3">
    <name type="scientific">Streptomyces albipurpureus</name>
    <dbReference type="NCBI Taxonomy" id="2897419"/>
    <lineage>
        <taxon>Bacteria</taxon>
        <taxon>Bacillati</taxon>
        <taxon>Actinomycetota</taxon>
        <taxon>Actinomycetes</taxon>
        <taxon>Kitasatosporales</taxon>
        <taxon>Streptomycetaceae</taxon>
        <taxon>Streptomyces</taxon>
    </lineage>
</organism>
<accession>A0ABT0UQ61</accession>
<proteinExistence type="predicted"/>
<comment type="caution">
    <text evidence="2">The sequence shown here is derived from an EMBL/GenBank/DDBJ whole genome shotgun (WGS) entry which is preliminary data.</text>
</comment>
<dbReference type="InterPro" id="IPR007278">
    <property type="entry name" value="DUF397"/>
</dbReference>
<protein>
    <submittedName>
        <fullName evidence="2">DUF397 domain-containing protein</fullName>
    </submittedName>
</protein>
<reference evidence="2" key="1">
    <citation type="submission" date="2022-06" db="EMBL/GenBank/DDBJ databases">
        <title>Genome public.</title>
        <authorList>
            <person name="Sun Q."/>
        </authorList>
    </citation>
    <scope>NUCLEOTIDE SEQUENCE</scope>
    <source>
        <strain evidence="2">CWNU-1</strain>
    </source>
</reference>
<dbReference type="Proteomes" id="UP001431429">
    <property type="component" value="Unassembled WGS sequence"/>
</dbReference>
<evidence type="ECO:0000259" key="1">
    <source>
        <dbReference type="Pfam" id="PF04149"/>
    </source>
</evidence>
<gene>
    <name evidence="2" type="ORF">NBG84_17835</name>
</gene>
<feature type="domain" description="DUF397" evidence="1">
    <location>
        <begin position="19"/>
        <end position="71"/>
    </location>
</feature>
<evidence type="ECO:0000313" key="3">
    <source>
        <dbReference type="Proteomes" id="UP001431429"/>
    </source>
</evidence>
<sequence length="82" mass="8780">MGVIISTHTTALDVAEDSAWFKSSYSNDTGGACLEVAILSHRVGIRDSKNLQGPALVVPSAVWLSFVGLVRMDPRAYVSTSR</sequence>